<dbReference type="InterPro" id="IPR016518">
    <property type="entry name" value="Alpha-L-fucosidase"/>
</dbReference>
<evidence type="ECO:0000313" key="6">
    <source>
        <dbReference type="Proteomes" id="UP000199072"/>
    </source>
</evidence>
<dbReference type="SUPFAM" id="SSF48208">
    <property type="entry name" value="Six-hairpin glycosidases"/>
    <property type="match status" value="1"/>
</dbReference>
<dbReference type="GO" id="GO:0005975">
    <property type="term" value="P:carbohydrate metabolic process"/>
    <property type="evidence" value="ECO:0007669"/>
    <property type="project" value="InterPro"/>
</dbReference>
<protein>
    <submittedName>
        <fullName evidence="5">Alpha-L-fucosidase 2</fullName>
    </submittedName>
</protein>
<keyword evidence="6" id="KW-1185">Reference proteome</keyword>
<dbReference type="PIRSF" id="PIRSF007663">
    <property type="entry name" value="UCP007663"/>
    <property type="match status" value="1"/>
</dbReference>
<dbReference type="InterPro" id="IPR027414">
    <property type="entry name" value="GH95_N_dom"/>
</dbReference>
<dbReference type="STRING" id="1391627.SAMN05216464_1262"/>
<dbReference type="RefSeq" id="WP_091157323.1">
    <property type="nucleotide sequence ID" value="NZ_FNAI01000026.1"/>
</dbReference>
<evidence type="ECO:0000259" key="4">
    <source>
        <dbReference type="Pfam" id="PF22124"/>
    </source>
</evidence>
<organism evidence="5 6">
    <name type="scientific">Mucilaginibacter pineti</name>
    <dbReference type="NCBI Taxonomy" id="1391627"/>
    <lineage>
        <taxon>Bacteria</taxon>
        <taxon>Pseudomonadati</taxon>
        <taxon>Bacteroidota</taxon>
        <taxon>Sphingobacteriia</taxon>
        <taxon>Sphingobacteriales</taxon>
        <taxon>Sphingobacteriaceae</taxon>
        <taxon>Mucilaginibacter</taxon>
    </lineage>
</organism>
<dbReference type="PANTHER" id="PTHR31084">
    <property type="entry name" value="ALPHA-L-FUCOSIDASE 2"/>
    <property type="match status" value="1"/>
</dbReference>
<feature type="chain" id="PRO_5011666638" evidence="1">
    <location>
        <begin position="23"/>
        <end position="791"/>
    </location>
</feature>
<sequence>MSNKNFLLLFGLHMLISITCFAQEKNLNLWYTKPAKQWEETLPLGNGRLGMMPDGNVINENIVLNDITLWSGGPQDANNYGAYKRLPEVRQLILEGKNDEAQAIINKDFICKGAGSGNGDGADVPFGSYQLLANLHLKFEYPEKDSANLHVENYKRGLSLKDAMATCSYRINGVTYTREYFTSFGDDVDVIRIAADKPGQLNFRVAIDRPERFITRRVGDDLEITGQLKNGSGGNGMAYMGRVSASLTDGRLTSDENELVIEKATEVILYVSAKTNWHDANYVLHLASNLHSAKLKSYERQKQLHLIKYKKLFNRVGINLGNTSASDLPTDERLQAFQKDPTSDPGLPALFFQFGRYLLISSIRVGLLPPNLQGLWANQVQTPWNSDYHLDLNIQMCHWPVEVANLPELDLPLTEYVRSLMKNGERSAKAYYNADGWIAHVCANVWGFTEPGESANWGFTKVGPGWLCDNLWQHYQFTGDDKYLKSIYPILKGAAEFYSSVLVKDPKSGWLVTSPSSSPENSFYLPNGKMASICMGPTVDNQIVRELFTNTIYAASRLKIDQVFINTLSSKLKQIPPAVQIAKDGRVMEWMEDYKETESTHRHISHLYGLFPAPLITPEDNPAWAEACKKTLEGRGDDGTGWSLAYKMLFWARLHNGDRAFNLFTTLMRMTLKTGMNYGAGGGVYPNLLGAGPPFQIDGNLGGTAAIAEMLIQSHAGFIDLLPALPAAWKANGEIRGFKARGNYIVDMAWSDGKVTHFKISSPTGKKVKVRVNGKIETVSVTPTPTTVSIL</sequence>
<keyword evidence="1" id="KW-0732">Signal</keyword>
<dbReference type="OrthoDB" id="9802600at2"/>
<dbReference type="Proteomes" id="UP000199072">
    <property type="component" value="Unassembled WGS sequence"/>
</dbReference>
<evidence type="ECO:0000259" key="3">
    <source>
        <dbReference type="Pfam" id="PF21307"/>
    </source>
</evidence>
<dbReference type="InterPro" id="IPR012341">
    <property type="entry name" value="6hp_glycosidase-like_sf"/>
</dbReference>
<dbReference type="EMBL" id="FNAI01000026">
    <property type="protein sequence ID" value="SDF71439.1"/>
    <property type="molecule type" value="Genomic_DNA"/>
</dbReference>
<dbReference type="Gene3D" id="2.70.98.50">
    <property type="entry name" value="putative glycoside hydrolase family protein from bacillus halodurans"/>
    <property type="match status" value="1"/>
</dbReference>
<dbReference type="InterPro" id="IPR013780">
    <property type="entry name" value="Glyco_hydro_b"/>
</dbReference>
<evidence type="ECO:0000313" key="5">
    <source>
        <dbReference type="EMBL" id="SDF71439.1"/>
    </source>
</evidence>
<feature type="domain" description="Glycosyl hydrolase family 95 catalytic" evidence="4">
    <location>
        <begin position="297"/>
        <end position="711"/>
    </location>
</feature>
<dbReference type="InterPro" id="IPR049053">
    <property type="entry name" value="AFCA-like_C"/>
</dbReference>
<dbReference type="Gene3D" id="2.60.40.1180">
    <property type="entry name" value="Golgi alpha-mannosidase II"/>
    <property type="match status" value="1"/>
</dbReference>
<dbReference type="InterPro" id="IPR054363">
    <property type="entry name" value="GH95_cat"/>
</dbReference>
<evidence type="ECO:0000259" key="2">
    <source>
        <dbReference type="Pfam" id="PF14498"/>
    </source>
</evidence>
<dbReference type="PANTHER" id="PTHR31084:SF0">
    <property type="entry name" value="ALPHA-L-FUCOSIDASE 2"/>
    <property type="match status" value="1"/>
</dbReference>
<accession>A0A1G7NDN2</accession>
<evidence type="ECO:0000256" key="1">
    <source>
        <dbReference type="SAM" id="SignalP"/>
    </source>
</evidence>
<dbReference type="Gene3D" id="1.50.10.10">
    <property type="match status" value="1"/>
</dbReference>
<proteinExistence type="predicted"/>
<feature type="signal peptide" evidence="1">
    <location>
        <begin position="1"/>
        <end position="22"/>
    </location>
</feature>
<dbReference type="Pfam" id="PF22124">
    <property type="entry name" value="Glyco_hydro_95_cat"/>
    <property type="match status" value="1"/>
</dbReference>
<name>A0A1G7NDN2_9SPHI</name>
<dbReference type="Pfam" id="PF21307">
    <property type="entry name" value="Glyco_hydro_95_C"/>
    <property type="match status" value="1"/>
</dbReference>
<reference evidence="5 6" key="1">
    <citation type="submission" date="2016-10" db="EMBL/GenBank/DDBJ databases">
        <authorList>
            <person name="de Groot N.N."/>
        </authorList>
    </citation>
    <scope>NUCLEOTIDE SEQUENCE [LARGE SCALE GENOMIC DNA]</scope>
    <source>
        <strain evidence="5 6">47C3B</strain>
    </source>
</reference>
<feature type="domain" description="Alpha fucosidase A-like C-terminal" evidence="3">
    <location>
        <begin position="713"/>
        <end position="778"/>
    </location>
</feature>
<dbReference type="AlphaFoldDB" id="A0A1G7NDN2"/>
<dbReference type="Pfam" id="PF14498">
    <property type="entry name" value="Glyco_hyd_65N_2"/>
    <property type="match status" value="1"/>
</dbReference>
<dbReference type="GO" id="GO:0004560">
    <property type="term" value="F:alpha-L-fucosidase activity"/>
    <property type="evidence" value="ECO:0007669"/>
    <property type="project" value="InterPro"/>
</dbReference>
<feature type="domain" description="Glycosyl hydrolase family 95 N-terminal" evidence="2">
    <location>
        <begin position="29"/>
        <end position="278"/>
    </location>
</feature>
<gene>
    <name evidence="5" type="ORF">SAMN05216464_1262</name>
</gene>
<dbReference type="InterPro" id="IPR008928">
    <property type="entry name" value="6-hairpin_glycosidase_sf"/>
</dbReference>